<evidence type="ECO:0000313" key="3">
    <source>
        <dbReference type="EMBL" id="ROP28757.1"/>
    </source>
</evidence>
<organism evidence="3 4">
    <name type="scientific">Couchioplanes caeruleus</name>
    <dbReference type="NCBI Taxonomy" id="56438"/>
    <lineage>
        <taxon>Bacteria</taxon>
        <taxon>Bacillati</taxon>
        <taxon>Actinomycetota</taxon>
        <taxon>Actinomycetes</taxon>
        <taxon>Micromonosporales</taxon>
        <taxon>Micromonosporaceae</taxon>
        <taxon>Couchioplanes</taxon>
    </lineage>
</organism>
<keyword evidence="1" id="KW-1133">Transmembrane helix</keyword>
<keyword evidence="1" id="KW-0472">Membrane</keyword>
<sequence length="142" mass="14819">MPSLLTVRGNAVQPLLLMFPFGLLAVAVILDVFRALGAPHLVGTLAYCTIAAGLVGGAMTAGALWIDALATRDRTAGPQRFLLDLAVLVVFAVVLLLRMRTPDRTAPTGVLVVELLGLTIAAAGAWYGAGAVRPRAERGMSR</sequence>
<keyword evidence="1" id="KW-0812">Transmembrane</keyword>
<proteinExistence type="predicted"/>
<feature type="transmembrane region" description="Helical" evidence="1">
    <location>
        <begin position="45"/>
        <end position="66"/>
    </location>
</feature>
<dbReference type="Pfam" id="PF09990">
    <property type="entry name" value="DUF2231"/>
    <property type="match status" value="1"/>
</dbReference>
<dbReference type="OrthoDB" id="3404592at2"/>
<evidence type="ECO:0000259" key="2">
    <source>
        <dbReference type="Pfam" id="PF09990"/>
    </source>
</evidence>
<protein>
    <recommendedName>
        <fullName evidence="2">DUF2231 domain-containing protein</fullName>
    </recommendedName>
</protein>
<comment type="caution">
    <text evidence="3">The sequence shown here is derived from an EMBL/GenBank/DDBJ whole genome shotgun (WGS) entry which is preliminary data.</text>
</comment>
<gene>
    <name evidence="3" type="ORF">EDD30_1529</name>
</gene>
<evidence type="ECO:0000313" key="4">
    <source>
        <dbReference type="Proteomes" id="UP000271683"/>
    </source>
</evidence>
<dbReference type="Proteomes" id="UP000271683">
    <property type="component" value="Unassembled WGS sequence"/>
</dbReference>
<dbReference type="AlphaFoldDB" id="A0A3N1GER9"/>
<feature type="transmembrane region" description="Helical" evidence="1">
    <location>
        <begin position="109"/>
        <end position="129"/>
    </location>
</feature>
<feature type="transmembrane region" description="Helical" evidence="1">
    <location>
        <begin position="78"/>
        <end position="97"/>
    </location>
</feature>
<dbReference type="InterPro" id="IPR019251">
    <property type="entry name" value="DUF2231_TM"/>
</dbReference>
<dbReference type="RefSeq" id="WP_084556008.1">
    <property type="nucleotide sequence ID" value="NZ_RJKL01000001.1"/>
</dbReference>
<feature type="domain" description="DUF2231" evidence="2">
    <location>
        <begin position="12"/>
        <end position="132"/>
    </location>
</feature>
<accession>A0A3N1GER9</accession>
<evidence type="ECO:0000256" key="1">
    <source>
        <dbReference type="SAM" id="Phobius"/>
    </source>
</evidence>
<feature type="transmembrane region" description="Helical" evidence="1">
    <location>
        <begin position="12"/>
        <end position="33"/>
    </location>
</feature>
<name>A0A3N1GER9_9ACTN</name>
<reference evidence="3 4" key="1">
    <citation type="submission" date="2018-11" db="EMBL/GenBank/DDBJ databases">
        <title>Sequencing the genomes of 1000 actinobacteria strains.</title>
        <authorList>
            <person name="Klenk H.-P."/>
        </authorList>
    </citation>
    <scope>NUCLEOTIDE SEQUENCE [LARGE SCALE GENOMIC DNA]</scope>
    <source>
        <strain evidence="3 4">DSM 43634</strain>
    </source>
</reference>
<dbReference type="EMBL" id="RJKL01000001">
    <property type="protein sequence ID" value="ROP28757.1"/>
    <property type="molecule type" value="Genomic_DNA"/>
</dbReference>